<reference evidence="2 3" key="1">
    <citation type="submission" date="2019-02" db="EMBL/GenBank/DDBJ databases">
        <title>Draft genome sequence of Amycolatopsis sp. 8-3EHSu isolated from roots of Suaeda maritima.</title>
        <authorList>
            <person name="Duangmal K."/>
            <person name="Chantavorakit T."/>
        </authorList>
    </citation>
    <scope>NUCLEOTIDE SEQUENCE [LARGE SCALE GENOMIC DNA]</scope>
    <source>
        <strain evidence="2 3">8-3EHSu</strain>
    </source>
</reference>
<dbReference type="AlphaFoldDB" id="A0A4Q7J2C0"/>
<evidence type="ECO:0000256" key="1">
    <source>
        <dbReference type="SAM" id="SignalP"/>
    </source>
</evidence>
<proteinExistence type="predicted"/>
<dbReference type="Proteomes" id="UP000292003">
    <property type="component" value="Unassembled WGS sequence"/>
</dbReference>
<evidence type="ECO:0000313" key="2">
    <source>
        <dbReference type="EMBL" id="RZQ61037.1"/>
    </source>
</evidence>
<accession>A0A4Q7J2C0</accession>
<keyword evidence="3" id="KW-1185">Reference proteome</keyword>
<name>A0A4Q7J2C0_9PSEU</name>
<keyword evidence="1" id="KW-0732">Signal</keyword>
<dbReference type="EMBL" id="SFCC01000014">
    <property type="protein sequence ID" value="RZQ61037.1"/>
    <property type="molecule type" value="Genomic_DNA"/>
</dbReference>
<feature type="chain" id="PRO_5020325941" evidence="1">
    <location>
        <begin position="29"/>
        <end position="111"/>
    </location>
</feature>
<sequence length="111" mass="11589">MKKQYASLSLIAAAVGVLAVASPLSATASTDRTGAASQVVVSDVPCGYDPTPNATWNNCSGGREEIRITWIDHRGRGGHTDYCANPGVTYLSNAIGGIGYPTGAFKIRDRC</sequence>
<gene>
    <name evidence="2" type="ORF">EWH70_26620</name>
</gene>
<comment type="caution">
    <text evidence="2">The sequence shown here is derived from an EMBL/GenBank/DDBJ whole genome shotgun (WGS) entry which is preliminary data.</text>
</comment>
<feature type="signal peptide" evidence="1">
    <location>
        <begin position="1"/>
        <end position="28"/>
    </location>
</feature>
<evidence type="ECO:0000313" key="3">
    <source>
        <dbReference type="Proteomes" id="UP000292003"/>
    </source>
</evidence>
<protein>
    <submittedName>
        <fullName evidence="2">Uncharacterized protein</fullName>
    </submittedName>
</protein>
<dbReference type="RefSeq" id="WP_130478250.1">
    <property type="nucleotide sequence ID" value="NZ_SFCC01000014.1"/>
</dbReference>
<organism evidence="2 3">
    <name type="scientific">Amycolatopsis suaedae</name>
    <dbReference type="NCBI Taxonomy" id="2510978"/>
    <lineage>
        <taxon>Bacteria</taxon>
        <taxon>Bacillati</taxon>
        <taxon>Actinomycetota</taxon>
        <taxon>Actinomycetes</taxon>
        <taxon>Pseudonocardiales</taxon>
        <taxon>Pseudonocardiaceae</taxon>
        <taxon>Amycolatopsis</taxon>
    </lineage>
</organism>